<sequence>MLTSQLFVIPVFIVGRRMTLTIEIRARSCSGLPLTGDHLVVDFDDSRDRESYEGLPKLCFDATVKLRESLRKLEIRGWPLSVSQKNFVAKKAPEIEWLYDMGYGERASVPQIFFECLLALSENS</sequence>
<dbReference type="RefSeq" id="YP_010769291.1">
    <property type="nucleotide sequence ID" value="NC_073930.1"/>
</dbReference>
<proteinExistence type="predicted"/>
<evidence type="ECO:0000313" key="1">
    <source>
        <dbReference type="EMBL" id="DAD50780.1"/>
    </source>
</evidence>
<organism evidence="1 2">
    <name type="scientific">ssRNA phage SRR5466337_2</name>
    <dbReference type="NCBI Taxonomy" id="2786388"/>
    <lineage>
        <taxon>Viruses</taxon>
        <taxon>Riboviria</taxon>
        <taxon>Orthornavirae</taxon>
        <taxon>Lenarviricota</taxon>
        <taxon>Leviviricetes</taxon>
        <taxon>Norzivirales</taxon>
        <taxon>Fiersviridae</taxon>
        <taxon>Decadevirus</taxon>
        <taxon>Decadevirus asienecus</taxon>
    </lineage>
</organism>
<dbReference type="GeneID" id="80398262"/>
<keyword evidence="2" id="KW-1185">Reference proteome</keyword>
<protein>
    <submittedName>
        <fullName evidence="1">Uncharacterized protein</fullName>
    </submittedName>
</protein>
<evidence type="ECO:0000313" key="2">
    <source>
        <dbReference type="Proteomes" id="UP000679600"/>
    </source>
</evidence>
<name>A0A8S5L001_9VIRU</name>
<gene>
    <name evidence="1" type="primary">SRR5466337_2_2</name>
</gene>
<dbReference type="EMBL" id="BK013625">
    <property type="protein sequence ID" value="DAD50780.1"/>
    <property type="molecule type" value="Genomic_RNA"/>
</dbReference>
<reference evidence="1" key="1">
    <citation type="submission" date="2020-09" db="EMBL/GenBank/DDBJ databases">
        <title>Leviviricetes taxonomy.</title>
        <authorList>
            <person name="Stockdale S.R."/>
            <person name="Callanan J."/>
            <person name="Adriaenssens E.M."/>
            <person name="Kuhn J.H."/>
            <person name="Rumnieks J."/>
            <person name="Shkoporov A."/>
            <person name="Draper L.A."/>
            <person name="Ross P."/>
            <person name="Hill C."/>
        </authorList>
    </citation>
    <scope>NUCLEOTIDE SEQUENCE</scope>
</reference>
<dbReference type="Proteomes" id="UP000679600">
    <property type="component" value="Segment"/>
</dbReference>
<dbReference type="KEGG" id="vg:80398262"/>
<accession>A0A8S5L001</accession>